<evidence type="ECO:0000256" key="2">
    <source>
        <dbReference type="ARBA" id="ARBA00023163"/>
    </source>
</evidence>
<dbReference type="EMBL" id="CAJNOO010009069">
    <property type="protein sequence ID" value="CAF1488852.1"/>
    <property type="molecule type" value="Genomic_DNA"/>
</dbReference>
<accession>A0A815SEZ0</accession>
<dbReference type="SUPFAM" id="SSF48508">
    <property type="entry name" value="Nuclear receptor ligand-binding domain"/>
    <property type="match status" value="1"/>
</dbReference>
<feature type="non-terminal residue" evidence="4">
    <location>
        <position position="1"/>
    </location>
</feature>
<organism evidence="4 5">
    <name type="scientific">Rotaria sordida</name>
    <dbReference type="NCBI Taxonomy" id="392033"/>
    <lineage>
        <taxon>Eukaryota</taxon>
        <taxon>Metazoa</taxon>
        <taxon>Spiralia</taxon>
        <taxon>Gnathifera</taxon>
        <taxon>Rotifera</taxon>
        <taxon>Eurotatoria</taxon>
        <taxon>Bdelloidea</taxon>
        <taxon>Philodinida</taxon>
        <taxon>Philodinidae</taxon>
        <taxon>Rotaria</taxon>
    </lineage>
</organism>
<proteinExistence type="predicted"/>
<evidence type="ECO:0000256" key="1">
    <source>
        <dbReference type="ARBA" id="ARBA00023015"/>
    </source>
</evidence>
<evidence type="ECO:0000256" key="3">
    <source>
        <dbReference type="ARBA" id="ARBA00023170"/>
    </source>
</evidence>
<dbReference type="Proteomes" id="UP000663882">
    <property type="component" value="Unassembled WGS sequence"/>
</dbReference>
<evidence type="ECO:0000313" key="4">
    <source>
        <dbReference type="EMBL" id="CAF1488852.1"/>
    </source>
</evidence>
<reference evidence="4" key="1">
    <citation type="submission" date="2021-02" db="EMBL/GenBank/DDBJ databases">
        <authorList>
            <person name="Nowell W R."/>
        </authorList>
    </citation>
    <scope>NUCLEOTIDE SEQUENCE</scope>
</reference>
<keyword evidence="1" id="KW-0805">Transcription regulation</keyword>
<comment type="caution">
    <text evidence="4">The sequence shown here is derived from an EMBL/GenBank/DDBJ whole genome shotgun (WGS) entry which is preliminary data.</text>
</comment>
<protein>
    <submittedName>
        <fullName evidence="4">Uncharacterized protein</fullName>
    </submittedName>
</protein>
<name>A0A815SEZ0_9BILA</name>
<dbReference type="InterPro" id="IPR035500">
    <property type="entry name" value="NHR-like_dom_sf"/>
</dbReference>
<dbReference type="AlphaFoldDB" id="A0A815SEZ0"/>
<sequence>NPTLNLLKFDQSILSIDQWNLLSNLVNCFDENSGYAFVERFIDEQNRLPLKLRFKYSSVNHFFILMMSKVQRVFERNRDFLLLSPHDRTILLESTAEYTATIGGMFLLHQAKLLNDLTFFKSAEIIFPPSVMFFAQRVIDQFDSDDTFIKLVLTILAFSTINYTVYRKNIPINLTNITTILPIQDMYTDLTWRYLLYKYGHHEAVIRFSNLLRCLFSVSETIVEAHKTQPFIDIIDYVIEQTEQTLFD</sequence>
<keyword evidence="2" id="KW-0804">Transcription</keyword>
<dbReference type="OrthoDB" id="9999431at2759"/>
<gene>
    <name evidence="4" type="ORF">RFH988_LOCUS38313</name>
</gene>
<keyword evidence="3" id="KW-0675">Receptor</keyword>
<evidence type="ECO:0000313" key="5">
    <source>
        <dbReference type="Proteomes" id="UP000663882"/>
    </source>
</evidence>